<evidence type="ECO:0000313" key="13">
    <source>
        <dbReference type="Proteomes" id="UP000749559"/>
    </source>
</evidence>
<evidence type="ECO:0000256" key="8">
    <source>
        <dbReference type="SAM" id="MobiDB-lite"/>
    </source>
</evidence>
<evidence type="ECO:0000256" key="7">
    <source>
        <dbReference type="ARBA" id="ARBA00023303"/>
    </source>
</evidence>
<feature type="transmembrane region" description="Helical" evidence="9">
    <location>
        <begin position="776"/>
        <end position="795"/>
    </location>
</feature>
<dbReference type="GO" id="GO:0030001">
    <property type="term" value="P:metal ion transport"/>
    <property type="evidence" value="ECO:0007669"/>
    <property type="project" value="TreeGrafter"/>
</dbReference>
<gene>
    <name evidence="12" type="ORF">OFUS_LOCUS5217</name>
</gene>
<keyword evidence="13" id="KW-1185">Reference proteome</keyword>
<feature type="non-terminal residue" evidence="12">
    <location>
        <position position="1022"/>
    </location>
</feature>
<comment type="caution">
    <text evidence="12">The sequence shown here is derived from an EMBL/GenBank/DDBJ whole genome shotgun (WGS) entry which is preliminary data.</text>
</comment>
<evidence type="ECO:0000313" key="12">
    <source>
        <dbReference type="EMBL" id="CAH1778280.1"/>
    </source>
</evidence>
<name>A0A8S4NCI6_OWEFU</name>
<proteinExistence type="predicted"/>
<dbReference type="Pfam" id="PF25508">
    <property type="entry name" value="TRPM2"/>
    <property type="match status" value="1"/>
</dbReference>
<feature type="compositionally biased region" description="Basic and acidic residues" evidence="8">
    <location>
        <begin position="88"/>
        <end position="98"/>
    </location>
</feature>
<dbReference type="GO" id="GO:0005886">
    <property type="term" value="C:plasma membrane"/>
    <property type="evidence" value="ECO:0007669"/>
    <property type="project" value="TreeGrafter"/>
</dbReference>
<keyword evidence="5" id="KW-0406">Ion transport</keyword>
<feature type="domain" description="TRPM-like" evidence="11">
    <location>
        <begin position="492"/>
        <end position="753"/>
    </location>
</feature>
<dbReference type="EMBL" id="CAIIXF020000002">
    <property type="protein sequence ID" value="CAH1778280.1"/>
    <property type="molecule type" value="Genomic_DNA"/>
</dbReference>
<feature type="region of interest" description="Disordered" evidence="8">
    <location>
        <begin position="79"/>
        <end position="98"/>
    </location>
</feature>
<evidence type="ECO:0000256" key="1">
    <source>
        <dbReference type="ARBA" id="ARBA00004141"/>
    </source>
</evidence>
<evidence type="ECO:0000256" key="2">
    <source>
        <dbReference type="ARBA" id="ARBA00022448"/>
    </source>
</evidence>
<sequence>MEMTNMKAYDRVASSGDSLDVDLNYDVIRRLQKKSCKRFVPRRLNKSKCKCGYLLSKHNATEEAVEPLGKHGVNELGTGAGATGHNTENAKPDNAEPWNMKDVETDGITDAFGHINFVGIGQQTAEYVRLADDTPSDLIYDVLTQHWQLEQPQFIISIIGGGKSFDMSTWRGRWKRIVNDGFVKVAKQVTMWVVTNGTHTGVIKAVGQAVKEGQTHNWTGTMKRYNQISCIGIASWGYIDHEGLVNKSRESKYVANYTAENLVITNKIVSLNPDHTNFLLVDDGTKGFYRGKEKGEHELRARFEVYMRNEKGVPCVQLIVGVEKMGYMDQMLRTLKEGIPAVIAVNTGVGANILADAYKRYTDVYARERENGYSDTIEKMEAEISDHLKEELQIAYPYMIEDQELLTEILDNLKKCCSRDNIHFISLFDFNERDDLDVAILTTLFRVRGQEVMSPIEKLQYAYKWQRADIAKSIIDYEYSKPLSKRQAKEAVRIQDITLVDLFINALRDDKVEFVKMLLESGIYLRQHLNILHLIYLYNQTGENEVLHQQLRLIANRTSFEDVISDDIHPEQCMDLVLLQHVSQLFKKLVGYHKQEDYSKRVTMETIDVISRALEADFFHNDMFKDISEKDRHLVEQLKTPVQELFLWAIIMGRQDIGKLLWGEMNNGISSALAASTMLKKFSGYFPLAVSEKRAEYETNSQEFAELAGALLDECTDVERPLANKVITRPVSRWKAEDAMALAANGDISSFLANTGCQNVLTGIWTEDLLSSTFRMLLSVFFPLLIFTPFIRFGNPSRNLFKKLIKFYNLAVVKFTMYTISQIIFILLFSYFILFDFDALNDDASITVIELILMVWTGTLMLEEIRQVFVERMKWFKSLWNLVDFGGMLLVVTAFSIRIASYNAYIPHNKDFYQNAYDISRLFYAMSCLLWYCRVCNVFLTSSYFGPLLIMILRMLVEVVFFLIILAVFLVGYGVASQALMYTHREPFLYVIKHVIYHPFWNLLGELNLEEVEGDPYCKEGS</sequence>
<dbReference type="PANTHER" id="PTHR13800">
    <property type="entry name" value="TRANSIENT RECEPTOR POTENTIAL CATION CHANNEL, SUBFAMILY M, MEMBER 6"/>
    <property type="match status" value="1"/>
</dbReference>
<feature type="domain" description="TRPM SLOG" evidence="10">
    <location>
        <begin position="125"/>
        <end position="364"/>
    </location>
</feature>
<evidence type="ECO:0000256" key="5">
    <source>
        <dbReference type="ARBA" id="ARBA00023065"/>
    </source>
</evidence>
<dbReference type="AlphaFoldDB" id="A0A8S4NCI6"/>
<keyword evidence="3 9" id="KW-0812">Transmembrane</keyword>
<comment type="subcellular location">
    <subcellularLocation>
        <location evidence="1">Membrane</location>
        <topology evidence="1">Multi-pass membrane protein</topology>
    </subcellularLocation>
</comment>
<evidence type="ECO:0000259" key="11">
    <source>
        <dbReference type="Pfam" id="PF25508"/>
    </source>
</evidence>
<keyword evidence="4 9" id="KW-1133">Transmembrane helix</keyword>
<evidence type="ECO:0000259" key="10">
    <source>
        <dbReference type="Pfam" id="PF18139"/>
    </source>
</evidence>
<reference evidence="12" key="1">
    <citation type="submission" date="2022-03" db="EMBL/GenBank/DDBJ databases">
        <authorList>
            <person name="Martin C."/>
        </authorList>
    </citation>
    <scope>NUCLEOTIDE SEQUENCE</scope>
</reference>
<keyword evidence="2" id="KW-0813">Transport</keyword>
<protein>
    <submittedName>
        <fullName evidence="12">Uncharacterized protein</fullName>
    </submittedName>
</protein>
<evidence type="ECO:0000256" key="9">
    <source>
        <dbReference type="SAM" id="Phobius"/>
    </source>
</evidence>
<dbReference type="InterPro" id="IPR041491">
    <property type="entry name" value="TRPM_SLOG"/>
</dbReference>
<evidence type="ECO:0000256" key="4">
    <source>
        <dbReference type="ARBA" id="ARBA00022989"/>
    </source>
</evidence>
<dbReference type="GO" id="GO:0005261">
    <property type="term" value="F:monoatomic cation channel activity"/>
    <property type="evidence" value="ECO:0007669"/>
    <property type="project" value="TreeGrafter"/>
</dbReference>
<dbReference type="InterPro" id="IPR050927">
    <property type="entry name" value="TRPM"/>
</dbReference>
<feature type="transmembrane region" description="Helical" evidence="9">
    <location>
        <begin position="807"/>
        <end position="832"/>
    </location>
</feature>
<organism evidence="12 13">
    <name type="scientific">Owenia fusiformis</name>
    <name type="common">Polychaete worm</name>
    <dbReference type="NCBI Taxonomy" id="6347"/>
    <lineage>
        <taxon>Eukaryota</taxon>
        <taxon>Metazoa</taxon>
        <taxon>Spiralia</taxon>
        <taxon>Lophotrochozoa</taxon>
        <taxon>Annelida</taxon>
        <taxon>Polychaeta</taxon>
        <taxon>Sedentaria</taxon>
        <taxon>Canalipalpata</taxon>
        <taxon>Sabellida</taxon>
        <taxon>Oweniida</taxon>
        <taxon>Oweniidae</taxon>
        <taxon>Owenia</taxon>
    </lineage>
</organism>
<evidence type="ECO:0000256" key="6">
    <source>
        <dbReference type="ARBA" id="ARBA00023136"/>
    </source>
</evidence>
<dbReference type="PANTHER" id="PTHR13800:SF1">
    <property type="entry name" value="TRANSIENT RECEPTOR POTENTIAL CATION CHANNEL TRPM"/>
    <property type="match status" value="1"/>
</dbReference>
<dbReference type="Proteomes" id="UP000749559">
    <property type="component" value="Unassembled WGS sequence"/>
</dbReference>
<evidence type="ECO:0000256" key="3">
    <source>
        <dbReference type="ARBA" id="ARBA00022692"/>
    </source>
</evidence>
<dbReference type="InterPro" id="IPR057366">
    <property type="entry name" value="TRPM-like"/>
</dbReference>
<dbReference type="Pfam" id="PF18139">
    <property type="entry name" value="LSDAT_euk"/>
    <property type="match status" value="1"/>
</dbReference>
<dbReference type="OrthoDB" id="310870at2759"/>
<keyword evidence="6 9" id="KW-0472">Membrane</keyword>
<keyword evidence="7" id="KW-0407">Ion channel</keyword>
<feature type="transmembrane region" description="Helical" evidence="9">
    <location>
        <begin position="844"/>
        <end position="862"/>
    </location>
</feature>
<feature type="transmembrane region" description="Helical" evidence="9">
    <location>
        <begin position="952"/>
        <end position="976"/>
    </location>
</feature>
<accession>A0A8S4NCI6</accession>
<feature type="transmembrane region" description="Helical" evidence="9">
    <location>
        <begin position="882"/>
        <end position="902"/>
    </location>
</feature>